<dbReference type="GO" id="GO:0005506">
    <property type="term" value="F:iron ion binding"/>
    <property type="evidence" value="ECO:0007669"/>
    <property type="project" value="InterPro"/>
</dbReference>
<feature type="transmembrane region" description="Helical" evidence="3">
    <location>
        <begin position="12"/>
        <end position="38"/>
    </location>
</feature>
<keyword evidence="3" id="KW-0812">Transmembrane</keyword>
<protein>
    <submittedName>
        <fullName evidence="5">Aste57867_8995 protein</fullName>
    </submittedName>
</protein>
<evidence type="ECO:0000256" key="2">
    <source>
        <dbReference type="PIRSR" id="PIRSR602401-1"/>
    </source>
</evidence>
<dbReference type="InterPro" id="IPR050121">
    <property type="entry name" value="Cytochrome_P450_monoxygenase"/>
</dbReference>
<dbReference type="InterPro" id="IPR036396">
    <property type="entry name" value="Cyt_P450_sf"/>
</dbReference>
<dbReference type="EMBL" id="CAADRA010005143">
    <property type="protein sequence ID" value="VFT85879.1"/>
    <property type="molecule type" value="Genomic_DNA"/>
</dbReference>
<accession>A0A485KLW5</accession>
<keyword evidence="3" id="KW-0472">Membrane</keyword>
<gene>
    <name evidence="5" type="primary">Aste57867_8995</name>
    <name evidence="4" type="ORF">As57867_008960</name>
    <name evidence="5" type="ORF">ASTE57867_8995</name>
</gene>
<comment type="cofactor">
    <cofactor evidence="2">
        <name>heme</name>
        <dbReference type="ChEBI" id="CHEBI:30413"/>
    </cofactor>
</comment>
<comment type="similarity">
    <text evidence="1">Belongs to the cytochrome P450 family.</text>
</comment>
<dbReference type="AlphaFoldDB" id="A0A485KLW5"/>
<evidence type="ECO:0000313" key="6">
    <source>
        <dbReference type="Proteomes" id="UP000332933"/>
    </source>
</evidence>
<evidence type="ECO:0000256" key="3">
    <source>
        <dbReference type="SAM" id="Phobius"/>
    </source>
</evidence>
<dbReference type="SUPFAM" id="SSF48264">
    <property type="entry name" value="Cytochrome P450"/>
    <property type="match status" value="1"/>
</dbReference>
<reference evidence="4" key="2">
    <citation type="submission" date="2019-06" db="EMBL/GenBank/DDBJ databases">
        <title>Genomics analysis of Aphanomyces spp. identifies a new class of oomycete effector associated with host adaptation.</title>
        <authorList>
            <person name="Gaulin E."/>
        </authorList>
    </citation>
    <scope>NUCLEOTIDE SEQUENCE</scope>
    <source>
        <strain evidence="4">CBS 578.67</strain>
    </source>
</reference>
<keyword evidence="3" id="KW-1133">Transmembrane helix</keyword>
<name>A0A485KLW5_9STRA</name>
<keyword evidence="2" id="KW-0349">Heme</keyword>
<dbReference type="OrthoDB" id="2843at2759"/>
<evidence type="ECO:0000256" key="1">
    <source>
        <dbReference type="ARBA" id="ARBA00010617"/>
    </source>
</evidence>
<dbReference type="InterPro" id="IPR001128">
    <property type="entry name" value="Cyt_P450"/>
</dbReference>
<dbReference type="InterPro" id="IPR002401">
    <property type="entry name" value="Cyt_P450_E_grp-I"/>
</dbReference>
<dbReference type="GO" id="GO:0020037">
    <property type="term" value="F:heme binding"/>
    <property type="evidence" value="ECO:0007669"/>
    <property type="project" value="InterPro"/>
</dbReference>
<keyword evidence="2" id="KW-0408">Iron</keyword>
<feature type="binding site" description="axial binding residue" evidence="2">
    <location>
        <position position="469"/>
    </location>
    <ligand>
        <name>heme</name>
        <dbReference type="ChEBI" id="CHEBI:30413"/>
    </ligand>
    <ligandPart>
        <name>Fe</name>
        <dbReference type="ChEBI" id="CHEBI:18248"/>
    </ligandPart>
</feature>
<dbReference type="Gene3D" id="1.10.630.10">
    <property type="entry name" value="Cytochrome P450"/>
    <property type="match status" value="1"/>
</dbReference>
<organism evidence="5 6">
    <name type="scientific">Aphanomyces stellatus</name>
    <dbReference type="NCBI Taxonomy" id="120398"/>
    <lineage>
        <taxon>Eukaryota</taxon>
        <taxon>Sar</taxon>
        <taxon>Stramenopiles</taxon>
        <taxon>Oomycota</taxon>
        <taxon>Saprolegniomycetes</taxon>
        <taxon>Saprolegniales</taxon>
        <taxon>Verrucalvaceae</taxon>
        <taxon>Aphanomyces</taxon>
    </lineage>
</organism>
<dbReference type="Pfam" id="PF00067">
    <property type="entry name" value="p450"/>
    <property type="match status" value="1"/>
</dbReference>
<keyword evidence="2" id="KW-0479">Metal-binding</keyword>
<dbReference type="EMBL" id="VJMH01005122">
    <property type="protein sequence ID" value="KAF0700466.1"/>
    <property type="molecule type" value="Genomic_DNA"/>
</dbReference>
<dbReference type="PANTHER" id="PTHR24305:SF166">
    <property type="entry name" value="CYTOCHROME P450 12A4, MITOCHONDRIAL-RELATED"/>
    <property type="match status" value="1"/>
</dbReference>
<sequence length="521" mass="57321">MEIFDVSSEGLTAALSSTALVCTTVVLLLFVYVTYVLVIAPALSPLNAIPGPKPSSILFGSMRDVTRVKWAEGHFPEPALTWTLLYGGAVHYRFFLTQRVLLTDMDALKYVYTNADAFPRDKQARSILRNLVGGDGLLSTEGPTHATMRKLLMPHFGLDTVKSYVGIFTQHTTQLCALLGAAVDCGDPIDVDALFIKMTLDVIGVAAFGYRFQSLSNGNDRVLHAYRTTVTHPSMLVGMGKAFLPFFDHWPIPSLVQAKQAKQILYDAVDDVIAAKIKIRARRDDATDLLDLLLEHNDMAPVEARAHILTFMLAGHETTSSTLSWVFALLAQHPNVEARARAEARAASARLAASETTWAALSELKYVAAVVQETLRLYPTVPQLAPRICTQDCTIPMSSGAPIFLPKGTAIAVNTGAMHRNPVYWERPLEFLPERWIEGSELYDADKLLRGGKGHTYCYMPFSTGLQNCLGMRFALAELHMVVALILAQFSLHIAPEANLNPSFRMALKPVKLAMTVHRVP</sequence>
<dbReference type="GO" id="GO:0016705">
    <property type="term" value="F:oxidoreductase activity, acting on paired donors, with incorporation or reduction of molecular oxygen"/>
    <property type="evidence" value="ECO:0007669"/>
    <property type="project" value="InterPro"/>
</dbReference>
<dbReference type="PANTHER" id="PTHR24305">
    <property type="entry name" value="CYTOCHROME P450"/>
    <property type="match status" value="1"/>
</dbReference>
<reference evidence="5 6" key="1">
    <citation type="submission" date="2019-03" db="EMBL/GenBank/DDBJ databases">
        <authorList>
            <person name="Gaulin E."/>
            <person name="Dumas B."/>
        </authorList>
    </citation>
    <scope>NUCLEOTIDE SEQUENCE [LARGE SCALE GENOMIC DNA]</scope>
    <source>
        <strain evidence="5">CBS 568.67</strain>
    </source>
</reference>
<dbReference type="PRINTS" id="PR00385">
    <property type="entry name" value="P450"/>
</dbReference>
<dbReference type="GO" id="GO:0004497">
    <property type="term" value="F:monooxygenase activity"/>
    <property type="evidence" value="ECO:0007669"/>
    <property type="project" value="InterPro"/>
</dbReference>
<evidence type="ECO:0000313" key="4">
    <source>
        <dbReference type="EMBL" id="KAF0700466.1"/>
    </source>
</evidence>
<keyword evidence="6" id="KW-1185">Reference proteome</keyword>
<dbReference type="Proteomes" id="UP000332933">
    <property type="component" value="Unassembled WGS sequence"/>
</dbReference>
<evidence type="ECO:0000313" key="5">
    <source>
        <dbReference type="EMBL" id="VFT85879.1"/>
    </source>
</evidence>
<dbReference type="PRINTS" id="PR00463">
    <property type="entry name" value="EP450I"/>
</dbReference>
<proteinExistence type="inferred from homology"/>